<keyword evidence="2" id="KW-0813">Transport</keyword>
<feature type="transmembrane region" description="Helical" evidence="8">
    <location>
        <begin position="265"/>
        <end position="287"/>
    </location>
</feature>
<feature type="transmembrane region" description="Helical" evidence="8">
    <location>
        <begin position="203"/>
        <end position="221"/>
    </location>
</feature>
<feature type="transmembrane region" description="Helical" evidence="8">
    <location>
        <begin position="162"/>
        <end position="182"/>
    </location>
</feature>
<dbReference type="InterPro" id="IPR011701">
    <property type="entry name" value="MFS"/>
</dbReference>
<dbReference type="CDD" id="cd17321">
    <property type="entry name" value="MFS_MMR_MDR_like"/>
    <property type="match status" value="1"/>
</dbReference>
<reference evidence="10 11" key="1">
    <citation type="submission" date="2019-03" db="EMBL/GenBank/DDBJ databases">
        <title>Sequencing the genomes of 1000 actinobacteria strains.</title>
        <authorList>
            <person name="Klenk H.-P."/>
        </authorList>
    </citation>
    <scope>NUCLEOTIDE SEQUENCE [LARGE SCALE GENOMIC DNA]</scope>
    <source>
        <strain evidence="10 11">DSM 44969</strain>
    </source>
</reference>
<comment type="caution">
    <text evidence="10">The sequence shown here is derived from an EMBL/GenBank/DDBJ whole genome shotgun (WGS) entry which is preliminary data.</text>
</comment>
<feature type="transmembrane region" description="Helical" evidence="8">
    <location>
        <begin position="402"/>
        <end position="419"/>
    </location>
</feature>
<feature type="transmembrane region" description="Helical" evidence="8">
    <location>
        <begin position="136"/>
        <end position="156"/>
    </location>
</feature>
<evidence type="ECO:0000256" key="1">
    <source>
        <dbReference type="ARBA" id="ARBA00004651"/>
    </source>
</evidence>
<dbReference type="PANTHER" id="PTHR42718:SF47">
    <property type="entry name" value="METHYL VIOLOGEN RESISTANCE PROTEIN SMVA"/>
    <property type="match status" value="1"/>
</dbReference>
<accession>A0A4R1HJC3</accession>
<feature type="transmembrane region" description="Helical" evidence="8">
    <location>
        <begin position="103"/>
        <end position="124"/>
    </location>
</feature>
<feature type="transmembrane region" description="Helical" evidence="8">
    <location>
        <begin position="227"/>
        <end position="245"/>
    </location>
</feature>
<evidence type="ECO:0000256" key="3">
    <source>
        <dbReference type="ARBA" id="ARBA00022475"/>
    </source>
</evidence>
<dbReference type="Gene3D" id="1.20.1250.20">
    <property type="entry name" value="MFS general substrate transporter like domains"/>
    <property type="match status" value="1"/>
</dbReference>
<dbReference type="GO" id="GO:0022857">
    <property type="term" value="F:transmembrane transporter activity"/>
    <property type="evidence" value="ECO:0007669"/>
    <property type="project" value="InterPro"/>
</dbReference>
<evidence type="ECO:0000259" key="9">
    <source>
        <dbReference type="PROSITE" id="PS50850"/>
    </source>
</evidence>
<protein>
    <submittedName>
        <fullName evidence="10">DHA2 family multidrug resistance protein-like MFS transporter</fullName>
    </submittedName>
</protein>
<gene>
    <name evidence="10" type="ORF">EV378_6447</name>
</gene>
<dbReference type="InterPro" id="IPR020846">
    <property type="entry name" value="MFS_dom"/>
</dbReference>
<feature type="transmembrane region" description="Helical" evidence="8">
    <location>
        <begin position="12"/>
        <end position="34"/>
    </location>
</feature>
<keyword evidence="6 8" id="KW-0472">Membrane</keyword>
<dbReference type="PROSITE" id="PS50850">
    <property type="entry name" value="MFS"/>
    <property type="match status" value="1"/>
</dbReference>
<keyword evidence="5 8" id="KW-1133">Transmembrane helix</keyword>
<evidence type="ECO:0000256" key="6">
    <source>
        <dbReference type="ARBA" id="ARBA00023136"/>
    </source>
</evidence>
<keyword evidence="3" id="KW-1003">Cell membrane</keyword>
<feature type="transmembrane region" description="Helical" evidence="8">
    <location>
        <begin position="357"/>
        <end position="381"/>
    </location>
</feature>
<dbReference type="Proteomes" id="UP000295560">
    <property type="component" value="Unassembled WGS sequence"/>
</dbReference>
<feature type="region of interest" description="Disordered" evidence="7">
    <location>
        <begin position="498"/>
        <end position="547"/>
    </location>
</feature>
<evidence type="ECO:0000256" key="7">
    <source>
        <dbReference type="SAM" id="MobiDB-lite"/>
    </source>
</evidence>
<comment type="subcellular location">
    <subcellularLocation>
        <location evidence="1">Cell membrane</location>
        <topology evidence="1">Multi-pass membrane protein</topology>
    </subcellularLocation>
</comment>
<dbReference type="GO" id="GO:0005886">
    <property type="term" value="C:plasma membrane"/>
    <property type="evidence" value="ECO:0007669"/>
    <property type="project" value="UniProtKB-SubCell"/>
</dbReference>
<dbReference type="AlphaFoldDB" id="A0A4R1HJC3"/>
<evidence type="ECO:0000256" key="2">
    <source>
        <dbReference type="ARBA" id="ARBA00022448"/>
    </source>
</evidence>
<feature type="compositionally biased region" description="Low complexity" evidence="7">
    <location>
        <begin position="533"/>
        <end position="547"/>
    </location>
</feature>
<sequence length="547" mass="55909">MSARAGRREWLGLVVLVLPAMIVGMDLTVLHLAVPTISEDLAPSSSQLLWIIDIYGFVIAGLLIVMGKLGDRIGRRRLLLVGAVAFALASVLAAWAPTAGMLILARGLLGVAGATVAPSTLSLIRNMFADEGQRTRAASVWMMGNLAGNAAGPLVGGLLLEWFWWGSVFLIGVPVMVLLLVAGPRLVPEYRERRPGRIDPVSAVLSLVAVLGVIYGVQRSAEDGFDLAALAAVVLGVAVGIAFLVRQRRLEDPMLDLELLAGRRFVVAMGVLLLGSLLMAGTGYFGMQFLQLVEGQSTFASAMWSLPLLVAGFVGVSLTPTIAARVQQAYVMAGGLVVAAVGFAVLSTVPVDGGLPGLIVGFVFVFLGLGPSTTLGVAAMVGSAPPERSGAASAMSETSQQFGNALGLAAFGTIGAIVYRSQLTDAMPAGIPADAVRTASDTLGGAASVAGTLPGPLGTELFRAAREAFAGGLHAAATITLVVSLAVAVAVAFVLREPGTPGGHDTSGPDDRDTGDGDTEDGDTDAFGRDDVPAAASSDGSSDGTAR</sequence>
<dbReference type="Pfam" id="PF07690">
    <property type="entry name" value="MFS_1"/>
    <property type="match status" value="1"/>
</dbReference>
<feature type="transmembrane region" description="Helical" evidence="8">
    <location>
        <begin position="330"/>
        <end position="351"/>
    </location>
</feature>
<keyword evidence="4 8" id="KW-0812">Transmembrane</keyword>
<proteinExistence type="predicted"/>
<dbReference type="InterPro" id="IPR036259">
    <property type="entry name" value="MFS_trans_sf"/>
</dbReference>
<dbReference type="SUPFAM" id="SSF103473">
    <property type="entry name" value="MFS general substrate transporter"/>
    <property type="match status" value="1"/>
</dbReference>
<evidence type="ECO:0000256" key="4">
    <source>
        <dbReference type="ARBA" id="ARBA00022692"/>
    </source>
</evidence>
<dbReference type="EMBL" id="SMFZ01000002">
    <property type="protein sequence ID" value="TCK22444.1"/>
    <property type="molecule type" value="Genomic_DNA"/>
</dbReference>
<evidence type="ECO:0000313" key="10">
    <source>
        <dbReference type="EMBL" id="TCK22444.1"/>
    </source>
</evidence>
<feature type="domain" description="Major facilitator superfamily (MFS) profile" evidence="9">
    <location>
        <begin position="12"/>
        <end position="499"/>
    </location>
</feature>
<feature type="transmembrane region" description="Helical" evidence="8">
    <location>
        <begin position="299"/>
        <end position="318"/>
    </location>
</feature>
<evidence type="ECO:0000256" key="8">
    <source>
        <dbReference type="SAM" id="Phobius"/>
    </source>
</evidence>
<feature type="transmembrane region" description="Helical" evidence="8">
    <location>
        <begin position="46"/>
        <end position="66"/>
    </location>
</feature>
<evidence type="ECO:0000313" key="11">
    <source>
        <dbReference type="Proteomes" id="UP000295560"/>
    </source>
</evidence>
<keyword evidence="11" id="KW-1185">Reference proteome</keyword>
<dbReference type="PANTHER" id="PTHR42718">
    <property type="entry name" value="MAJOR FACILITATOR SUPERFAMILY MULTIDRUG TRANSPORTER MFSC"/>
    <property type="match status" value="1"/>
</dbReference>
<name>A0A4R1HJC3_PSEEN</name>
<feature type="transmembrane region" description="Helical" evidence="8">
    <location>
        <begin position="473"/>
        <end position="495"/>
    </location>
</feature>
<organism evidence="10 11">
    <name type="scientific">Pseudonocardia endophytica</name>
    <dbReference type="NCBI Taxonomy" id="401976"/>
    <lineage>
        <taxon>Bacteria</taxon>
        <taxon>Bacillati</taxon>
        <taxon>Actinomycetota</taxon>
        <taxon>Actinomycetes</taxon>
        <taxon>Pseudonocardiales</taxon>
        <taxon>Pseudonocardiaceae</taxon>
        <taxon>Pseudonocardia</taxon>
    </lineage>
</organism>
<evidence type="ECO:0000256" key="5">
    <source>
        <dbReference type="ARBA" id="ARBA00022989"/>
    </source>
</evidence>
<feature type="transmembrane region" description="Helical" evidence="8">
    <location>
        <begin position="78"/>
        <end position="97"/>
    </location>
</feature>